<comment type="caution">
    <text evidence="1">The sequence shown here is derived from an EMBL/GenBank/DDBJ whole genome shotgun (WGS) entry which is preliminary data.</text>
</comment>
<proteinExistence type="predicted"/>
<evidence type="ECO:0000313" key="1">
    <source>
        <dbReference type="EMBL" id="CAF3355468.1"/>
    </source>
</evidence>
<reference evidence="1" key="1">
    <citation type="submission" date="2021-02" db="EMBL/GenBank/DDBJ databases">
        <authorList>
            <person name="Nowell W R."/>
        </authorList>
    </citation>
    <scope>NUCLEOTIDE SEQUENCE</scope>
</reference>
<dbReference type="AlphaFoldDB" id="A0A817WGI2"/>
<dbReference type="EMBL" id="CAJNYV010000301">
    <property type="protein sequence ID" value="CAF3355468.1"/>
    <property type="molecule type" value="Genomic_DNA"/>
</dbReference>
<organism evidence="1 2">
    <name type="scientific">Rotaria socialis</name>
    <dbReference type="NCBI Taxonomy" id="392032"/>
    <lineage>
        <taxon>Eukaryota</taxon>
        <taxon>Metazoa</taxon>
        <taxon>Spiralia</taxon>
        <taxon>Gnathifera</taxon>
        <taxon>Rotifera</taxon>
        <taxon>Eurotatoria</taxon>
        <taxon>Bdelloidea</taxon>
        <taxon>Philodinida</taxon>
        <taxon>Philodinidae</taxon>
        <taxon>Rotaria</taxon>
    </lineage>
</organism>
<sequence length="100" mass="11484">MCIIGDAKYFKLNERLEREFIKGIIQAALKADINFFYLIRSTPYLLFYVGLILRFTNSNSDEAFSAAKIVLVHDLEIWFIRSLGVLDITKNDGTKTGYDP</sequence>
<protein>
    <submittedName>
        <fullName evidence="1">Uncharacterized protein</fullName>
    </submittedName>
</protein>
<dbReference type="Proteomes" id="UP000663865">
    <property type="component" value="Unassembled WGS sequence"/>
</dbReference>
<gene>
    <name evidence="1" type="ORF">KIK155_LOCUS3995</name>
</gene>
<name>A0A817WGI2_9BILA</name>
<evidence type="ECO:0000313" key="2">
    <source>
        <dbReference type="Proteomes" id="UP000663865"/>
    </source>
</evidence>
<accession>A0A817WGI2</accession>